<dbReference type="Proteomes" id="UP000584642">
    <property type="component" value="Unassembled WGS sequence"/>
</dbReference>
<evidence type="ECO:0000313" key="2">
    <source>
        <dbReference type="EMBL" id="NYZ22819.1"/>
    </source>
</evidence>
<sequence length="58" mass="6020">MSAMQAVGFVTAAYLALLARSAWKQGEFRQFMASLAVVAALIGSIAAAVWAAASFGLR</sequence>
<dbReference type="EMBL" id="JABFDB010000021">
    <property type="protein sequence ID" value="NYZ22819.1"/>
    <property type="molecule type" value="Genomic_DNA"/>
</dbReference>
<gene>
    <name evidence="2" type="ORF">HND93_24175</name>
</gene>
<evidence type="ECO:0000256" key="1">
    <source>
        <dbReference type="SAM" id="Phobius"/>
    </source>
</evidence>
<reference evidence="2 3" key="1">
    <citation type="submission" date="2020-05" db="EMBL/GenBank/DDBJ databases">
        <title>Azospirillum oleiclasticum sp. nov, a nitrogen-fixing and heavy crude oil-emulsifying bacterium isolated from the crude oil of Yumen Oilfield.</title>
        <authorList>
            <person name="Wu D."/>
            <person name="Cai M."/>
            <person name="Zhang X."/>
        </authorList>
    </citation>
    <scope>NUCLEOTIDE SEQUENCE [LARGE SCALE GENOMIC DNA]</scope>
    <source>
        <strain evidence="2 3">ROY-1-1-2</strain>
    </source>
</reference>
<comment type="caution">
    <text evidence="2">The sequence shown here is derived from an EMBL/GenBank/DDBJ whole genome shotgun (WGS) entry which is preliminary data.</text>
</comment>
<evidence type="ECO:0000313" key="3">
    <source>
        <dbReference type="Proteomes" id="UP000584642"/>
    </source>
</evidence>
<organism evidence="2 3">
    <name type="scientific">Azospirillum oleiclasticum</name>
    <dbReference type="NCBI Taxonomy" id="2735135"/>
    <lineage>
        <taxon>Bacteria</taxon>
        <taxon>Pseudomonadati</taxon>
        <taxon>Pseudomonadota</taxon>
        <taxon>Alphaproteobacteria</taxon>
        <taxon>Rhodospirillales</taxon>
        <taxon>Azospirillaceae</taxon>
        <taxon>Azospirillum</taxon>
    </lineage>
</organism>
<protein>
    <submittedName>
        <fullName evidence="2">Uncharacterized protein</fullName>
    </submittedName>
</protein>
<dbReference type="RefSeq" id="WP_180284431.1">
    <property type="nucleotide sequence ID" value="NZ_JABFDB010000021.1"/>
</dbReference>
<accession>A0ABX2TIC1</accession>
<keyword evidence="1" id="KW-0472">Membrane</keyword>
<keyword evidence="1" id="KW-0812">Transmembrane</keyword>
<keyword evidence="1" id="KW-1133">Transmembrane helix</keyword>
<feature type="transmembrane region" description="Helical" evidence="1">
    <location>
        <begin position="31"/>
        <end position="53"/>
    </location>
</feature>
<name>A0ABX2TIC1_9PROT</name>
<proteinExistence type="predicted"/>
<keyword evidence="3" id="KW-1185">Reference proteome</keyword>